<feature type="compositionally biased region" description="Acidic residues" evidence="1">
    <location>
        <begin position="595"/>
        <end position="609"/>
    </location>
</feature>
<evidence type="ECO:0000256" key="1">
    <source>
        <dbReference type="SAM" id="MobiDB-lite"/>
    </source>
</evidence>
<feature type="signal peptide" evidence="2">
    <location>
        <begin position="1"/>
        <end position="19"/>
    </location>
</feature>
<keyword evidence="2" id="KW-0732">Signal</keyword>
<feature type="region of interest" description="Disordered" evidence="1">
    <location>
        <begin position="694"/>
        <end position="775"/>
    </location>
</feature>
<evidence type="ECO:0000259" key="4">
    <source>
        <dbReference type="Pfam" id="PF23865"/>
    </source>
</evidence>
<comment type="caution">
    <text evidence="5">The sequence shown here is derived from an EMBL/GenBank/DDBJ whole genome shotgun (WGS) entry which is preliminary data.</text>
</comment>
<dbReference type="Pfam" id="PF22974">
    <property type="entry name" value="DUF7029"/>
    <property type="match status" value="1"/>
</dbReference>
<feature type="region of interest" description="Disordered" evidence="1">
    <location>
        <begin position="233"/>
        <end position="265"/>
    </location>
</feature>
<evidence type="ECO:0000256" key="2">
    <source>
        <dbReference type="SAM" id="SignalP"/>
    </source>
</evidence>
<evidence type="ECO:0000313" key="5">
    <source>
        <dbReference type="EMBL" id="KAJ2901211.1"/>
    </source>
</evidence>
<feature type="compositionally biased region" description="Low complexity" evidence="1">
    <location>
        <begin position="702"/>
        <end position="759"/>
    </location>
</feature>
<dbReference type="EMBL" id="JAKWBI020000161">
    <property type="protein sequence ID" value="KAJ2901211.1"/>
    <property type="molecule type" value="Genomic_DNA"/>
</dbReference>
<feature type="compositionally biased region" description="Basic and acidic residues" evidence="1">
    <location>
        <begin position="246"/>
        <end position="259"/>
    </location>
</feature>
<dbReference type="AlphaFoldDB" id="A0AAD5WTC8"/>
<feature type="chain" id="PRO_5042019594" evidence="2">
    <location>
        <begin position="20"/>
        <end position="775"/>
    </location>
</feature>
<evidence type="ECO:0000313" key="6">
    <source>
        <dbReference type="Proteomes" id="UP001201980"/>
    </source>
</evidence>
<feature type="compositionally biased region" description="Basic and acidic residues" evidence="1">
    <location>
        <begin position="626"/>
        <end position="637"/>
    </location>
</feature>
<keyword evidence="6" id="KW-1185">Reference proteome</keyword>
<feature type="domain" description="DUF7223" evidence="4">
    <location>
        <begin position="329"/>
        <end position="588"/>
    </location>
</feature>
<dbReference type="InterPro" id="IPR054293">
    <property type="entry name" value="DUF7029"/>
</dbReference>
<protein>
    <submittedName>
        <fullName evidence="5">Uncharacterized protein</fullName>
    </submittedName>
</protein>
<evidence type="ECO:0000259" key="3">
    <source>
        <dbReference type="Pfam" id="PF22974"/>
    </source>
</evidence>
<feature type="region of interest" description="Disordered" evidence="1">
    <location>
        <begin position="589"/>
        <end position="643"/>
    </location>
</feature>
<accession>A0AAD5WTC8</accession>
<dbReference type="Proteomes" id="UP001201980">
    <property type="component" value="Unassembled WGS sequence"/>
</dbReference>
<proteinExistence type="predicted"/>
<gene>
    <name evidence="5" type="ORF">MKZ38_002117</name>
</gene>
<sequence>MKPITSFLAVAAAFSRVGAATSSEFVSPASLGLVPQTGADGSARFQKVPRIENGAKWDEWWSVKSGPRRRGDVAAGGTPLDLAGDAKFRLAHPLEDGCSFAVGDVTFTVSDTPTEQRIVNVDAFKGVLKSAECDGNDVVVNFNTDVMFQYALANWDWVNVDGSDHRIIALMDAADFPTCAPIDVDGDGKVDDIIPFEVDHTVPDEEVRSIRLHGKRLAMSKIDMDMSVDVHVEEDESCSAHGHAKRSIEPRGNSDDKDKKKEKKGNGWTRFWGKFGDGIKKIWHNITDAVSNWFQGNRDDFLDDLVHKGLKVPFTVPMSGEIANDDDSGDYEMHAECVDCGVSGVFRLHTEVQGINPWKMLKEKSAKPSITMNVSLEEEAKAEGIFRVGGHGDVPKSLAYQKAFKSWYIPGTHFSIANIFAMKGIFSADLGMSIRAWEVSANEENGAVVQLGSKYRIPAGAHAAFAAEKDKPRRDDVSPKEMWTPKFRQSPSYVSDPSANANVDFYTNFGLGAELELLGMKGEEAGVQFQMPMYRGTVDPVSSTPAESCQRDETFKTLSEEEQNERVRVSGSVGVKIVAYYGRHEVDAATAGEETALEEEEEEEEEEEYDGAKKHLPGFEWDDEKDNPAHKAPKVNDAEAPPTKLTKIPVSKLGLVIPLYEYTHELSRDCVKASIETFAGVMNETEIVEMAGGRVEVEEETSTISSADASASTSSSSPNEEASFSTASAATTSSASSSSAAATDPTESSAATSPAASASLVPKDGKRDMSFGTRQ</sequence>
<dbReference type="Pfam" id="PF23865">
    <property type="entry name" value="DUF7223"/>
    <property type="match status" value="1"/>
</dbReference>
<organism evidence="5 6">
    <name type="scientific">Zalerion maritima</name>
    <dbReference type="NCBI Taxonomy" id="339359"/>
    <lineage>
        <taxon>Eukaryota</taxon>
        <taxon>Fungi</taxon>
        <taxon>Dikarya</taxon>
        <taxon>Ascomycota</taxon>
        <taxon>Pezizomycotina</taxon>
        <taxon>Sordariomycetes</taxon>
        <taxon>Lulworthiomycetidae</taxon>
        <taxon>Lulworthiales</taxon>
        <taxon>Lulworthiaceae</taxon>
        <taxon>Zalerion</taxon>
    </lineage>
</organism>
<reference evidence="5" key="1">
    <citation type="submission" date="2022-07" db="EMBL/GenBank/DDBJ databases">
        <title>Draft genome sequence of Zalerion maritima ATCC 34329, a (micro)plastics degrading marine fungus.</title>
        <authorList>
            <person name="Paco A."/>
            <person name="Goncalves M.F.M."/>
            <person name="Rocha-Santos T.A.P."/>
            <person name="Alves A."/>
        </authorList>
    </citation>
    <scope>NUCLEOTIDE SEQUENCE</scope>
    <source>
        <strain evidence="5">ATCC 34329</strain>
    </source>
</reference>
<name>A0AAD5WTC8_9PEZI</name>
<dbReference type="InterPro" id="IPR055647">
    <property type="entry name" value="DUF7223"/>
</dbReference>
<feature type="domain" description="DUF7029" evidence="3">
    <location>
        <begin position="114"/>
        <end position="222"/>
    </location>
</feature>